<dbReference type="OrthoDB" id="1658288at2759"/>
<dbReference type="Proteomes" id="UP000243515">
    <property type="component" value="Unassembled WGS sequence"/>
</dbReference>
<dbReference type="PANTHER" id="PTHR46082">
    <property type="entry name" value="ATP/GTP-BINDING PROTEIN-RELATED"/>
    <property type="match status" value="1"/>
</dbReference>
<dbReference type="SUPFAM" id="SSF48452">
    <property type="entry name" value="TPR-like"/>
    <property type="match status" value="1"/>
</dbReference>
<evidence type="ECO:0000313" key="2">
    <source>
        <dbReference type="EMBL" id="OXV05922.1"/>
    </source>
</evidence>
<keyword evidence="1" id="KW-0802">TPR repeat</keyword>
<gene>
    <name evidence="2" type="ORF">Egran_06309</name>
</gene>
<dbReference type="InterPro" id="IPR053137">
    <property type="entry name" value="NLR-like"/>
</dbReference>
<dbReference type="InterPro" id="IPR011990">
    <property type="entry name" value="TPR-like_helical_dom_sf"/>
</dbReference>
<dbReference type="PROSITE" id="PS50293">
    <property type="entry name" value="TPR_REGION"/>
    <property type="match status" value="1"/>
</dbReference>
<protein>
    <submittedName>
        <fullName evidence="2">Uncharacterized protein</fullName>
    </submittedName>
</protein>
<dbReference type="AlphaFoldDB" id="A0A232LP67"/>
<reference evidence="2 3" key="1">
    <citation type="journal article" date="2015" name="Environ. Microbiol.">
        <title>Metagenome sequence of Elaphomyces granulatus from sporocarp tissue reveals Ascomycota ectomycorrhizal fingerprints of genome expansion and a Proteobacteria-rich microbiome.</title>
        <authorList>
            <person name="Quandt C.A."/>
            <person name="Kohler A."/>
            <person name="Hesse C.N."/>
            <person name="Sharpton T.J."/>
            <person name="Martin F."/>
            <person name="Spatafora J.W."/>
        </authorList>
    </citation>
    <scope>NUCLEOTIDE SEQUENCE [LARGE SCALE GENOMIC DNA]</scope>
    <source>
        <strain evidence="2 3">OSC145934</strain>
    </source>
</reference>
<dbReference type="EMBL" id="NPHW01006306">
    <property type="protein sequence ID" value="OXV05922.1"/>
    <property type="molecule type" value="Genomic_DNA"/>
</dbReference>
<keyword evidence="3" id="KW-1185">Reference proteome</keyword>
<evidence type="ECO:0000256" key="1">
    <source>
        <dbReference type="PROSITE-ProRule" id="PRU00339"/>
    </source>
</evidence>
<evidence type="ECO:0000313" key="3">
    <source>
        <dbReference type="Proteomes" id="UP000243515"/>
    </source>
</evidence>
<dbReference type="Pfam" id="PF13424">
    <property type="entry name" value="TPR_12"/>
    <property type="match status" value="1"/>
</dbReference>
<dbReference type="PROSITE" id="PS50005">
    <property type="entry name" value="TPR"/>
    <property type="match status" value="1"/>
</dbReference>
<comment type="caution">
    <text evidence="2">The sequence shown here is derived from an EMBL/GenBank/DDBJ whole genome shotgun (WGS) entry which is preliminary data.</text>
</comment>
<name>A0A232LP67_9EURO</name>
<dbReference type="Gene3D" id="1.25.40.10">
    <property type="entry name" value="Tetratricopeptide repeat domain"/>
    <property type="match status" value="1"/>
</dbReference>
<accession>A0A232LP67</accession>
<feature type="repeat" description="TPR" evidence="1">
    <location>
        <begin position="21"/>
        <end position="54"/>
    </location>
</feature>
<proteinExistence type="predicted"/>
<organism evidence="2 3">
    <name type="scientific">Elaphomyces granulatus</name>
    <dbReference type="NCBI Taxonomy" id="519963"/>
    <lineage>
        <taxon>Eukaryota</taxon>
        <taxon>Fungi</taxon>
        <taxon>Dikarya</taxon>
        <taxon>Ascomycota</taxon>
        <taxon>Pezizomycotina</taxon>
        <taxon>Eurotiomycetes</taxon>
        <taxon>Eurotiomycetidae</taxon>
        <taxon>Eurotiales</taxon>
        <taxon>Elaphomycetaceae</taxon>
        <taxon>Elaphomyces</taxon>
    </lineage>
</organism>
<dbReference type="PANTHER" id="PTHR46082:SF6">
    <property type="entry name" value="AAA+ ATPASE DOMAIN-CONTAINING PROTEIN-RELATED"/>
    <property type="match status" value="1"/>
</dbReference>
<dbReference type="InterPro" id="IPR019734">
    <property type="entry name" value="TPR_rpt"/>
</dbReference>
<sequence>MYQRALQGYEKALGPDHTSTLETVNNLGILYADQGKLDEAEEMYQRALQGYEKAFSLENVARYQPALNTMWCLGELFATQGHLHEAKEMYSRAYTGFRAVLGPSSNKCQYLERRIASLDPTQAGMRDHDSGGTRSGVEATASIALDRNEKKKSPSVVRKLMRKLLR</sequence>